<sequence length="215" mass="23844">MTISTAQQHQLARCEQCHKLSLLAEHNCPRCGSPLSFRRPHSLQRCWALCLAATFLLFPANLLPIMTVVNLGSGDPDTIMSGIVKLWINDLQGIAIIVFVASILVPIIKLLALLLLMLVVQLHLPLHKGQCTLLYRFIHFVGRWSMLDLFIISILVTVVQMGNIARVDAGPAATAFAAVVILTMLAASYFDPRLIWDLEQDEDVQAVPEQPEQTL</sequence>
<name>A0A927C1W7_9GAMM</name>
<feature type="transmembrane region" description="Helical" evidence="7">
    <location>
        <begin position="141"/>
        <end position="160"/>
    </location>
</feature>
<keyword evidence="4 7" id="KW-0812">Transmembrane</keyword>
<keyword evidence="5 7" id="KW-1133">Transmembrane helix</keyword>
<dbReference type="EMBL" id="JACXLD010000007">
    <property type="protein sequence ID" value="MBD2859770.1"/>
    <property type="molecule type" value="Genomic_DNA"/>
</dbReference>
<dbReference type="PANTHER" id="PTHR30462:SF3">
    <property type="entry name" value="INTERMEMBRANE TRANSPORT PROTEIN PQIA"/>
    <property type="match status" value="1"/>
</dbReference>
<evidence type="ECO:0000256" key="3">
    <source>
        <dbReference type="ARBA" id="ARBA00022519"/>
    </source>
</evidence>
<evidence type="ECO:0000256" key="1">
    <source>
        <dbReference type="ARBA" id="ARBA00004533"/>
    </source>
</evidence>
<evidence type="ECO:0000256" key="6">
    <source>
        <dbReference type="ARBA" id="ARBA00023136"/>
    </source>
</evidence>
<evidence type="ECO:0000256" key="4">
    <source>
        <dbReference type="ARBA" id="ARBA00022692"/>
    </source>
</evidence>
<evidence type="ECO:0000256" key="7">
    <source>
        <dbReference type="SAM" id="Phobius"/>
    </source>
</evidence>
<dbReference type="Proteomes" id="UP000610558">
    <property type="component" value="Unassembled WGS sequence"/>
</dbReference>
<dbReference type="Pfam" id="PF04403">
    <property type="entry name" value="PqiA"/>
    <property type="match status" value="1"/>
</dbReference>
<evidence type="ECO:0000313" key="9">
    <source>
        <dbReference type="Proteomes" id="UP000610558"/>
    </source>
</evidence>
<dbReference type="RefSeq" id="WP_190765944.1">
    <property type="nucleotide sequence ID" value="NZ_JACXLD010000007.1"/>
</dbReference>
<feature type="transmembrane region" description="Helical" evidence="7">
    <location>
        <begin position="46"/>
        <end position="71"/>
    </location>
</feature>
<keyword evidence="9" id="KW-1185">Reference proteome</keyword>
<dbReference type="GO" id="GO:0005886">
    <property type="term" value="C:plasma membrane"/>
    <property type="evidence" value="ECO:0007669"/>
    <property type="project" value="UniProtKB-SubCell"/>
</dbReference>
<proteinExistence type="predicted"/>
<dbReference type="AlphaFoldDB" id="A0A927C1W7"/>
<dbReference type="InterPro" id="IPR051800">
    <property type="entry name" value="PqiA-PqiB_transport"/>
</dbReference>
<keyword evidence="6 7" id="KW-0472">Membrane</keyword>
<feature type="transmembrane region" description="Helical" evidence="7">
    <location>
        <begin position="172"/>
        <end position="190"/>
    </location>
</feature>
<evidence type="ECO:0000256" key="5">
    <source>
        <dbReference type="ARBA" id="ARBA00022989"/>
    </source>
</evidence>
<dbReference type="PANTHER" id="PTHR30462">
    <property type="entry name" value="INTERMEMBRANE TRANSPORT PROTEIN PQIB-RELATED"/>
    <property type="match status" value="1"/>
</dbReference>
<gene>
    <name evidence="8" type="ORF">IB286_12225</name>
</gene>
<reference evidence="8" key="1">
    <citation type="submission" date="2020-09" db="EMBL/GenBank/DDBJ databases">
        <authorList>
            <person name="Yoon J.-W."/>
        </authorList>
    </citation>
    <scope>NUCLEOTIDE SEQUENCE</scope>
    <source>
        <strain evidence="8">KMU-158</strain>
    </source>
</reference>
<accession>A0A927C1W7</accession>
<keyword evidence="3" id="KW-0997">Cell inner membrane</keyword>
<dbReference type="InterPro" id="IPR007498">
    <property type="entry name" value="PqiA-like"/>
</dbReference>
<feature type="transmembrane region" description="Helical" evidence="7">
    <location>
        <begin position="91"/>
        <end position="120"/>
    </location>
</feature>
<protein>
    <submittedName>
        <fullName evidence="8">Paraquat-inducible protein A</fullName>
    </submittedName>
</protein>
<evidence type="ECO:0000313" key="8">
    <source>
        <dbReference type="EMBL" id="MBD2859770.1"/>
    </source>
</evidence>
<keyword evidence="2" id="KW-1003">Cell membrane</keyword>
<comment type="subcellular location">
    <subcellularLocation>
        <location evidence="1">Cell inner membrane</location>
    </subcellularLocation>
</comment>
<organism evidence="8 9">
    <name type="scientific">Spongiibacter pelagi</name>
    <dbReference type="NCBI Taxonomy" id="2760804"/>
    <lineage>
        <taxon>Bacteria</taxon>
        <taxon>Pseudomonadati</taxon>
        <taxon>Pseudomonadota</taxon>
        <taxon>Gammaproteobacteria</taxon>
        <taxon>Cellvibrionales</taxon>
        <taxon>Spongiibacteraceae</taxon>
        <taxon>Spongiibacter</taxon>
    </lineage>
</organism>
<comment type="caution">
    <text evidence="8">The sequence shown here is derived from an EMBL/GenBank/DDBJ whole genome shotgun (WGS) entry which is preliminary data.</text>
</comment>
<evidence type="ECO:0000256" key="2">
    <source>
        <dbReference type="ARBA" id="ARBA00022475"/>
    </source>
</evidence>